<dbReference type="FunCoup" id="Q75E42">
    <property type="interactions" value="961"/>
</dbReference>
<dbReference type="InterPro" id="IPR050348">
    <property type="entry name" value="Protein-Tyr_Phosphatase"/>
</dbReference>
<dbReference type="KEGG" id="ago:AGOS_ABL172C"/>
<protein>
    <recommendedName>
        <fullName evidence="3">protein-tyrosine-phosphatase</fullName>
        <ecNumber evidence="3">3.1.3.48</ecNumber>
    </recommendedName>
</protein>
<reference evidence="10" key="2">
    <citation type="journal article" date="2013" name="G3 (Bethesda)">
        <title>Genomes of Ashbya fungi isolated from insects reveal four mating-type loci, numerous translocations, lack of transposons, and distinct gene duplications.</title>
        <authorList>
            <person name="Dietrich F.S."/>
            <person name="Voegeli S."/>
            <person name="Kuo S."/>
            <person name="Philippsen P."/>
        </authorList>
    </citation>
    <scope>GENOME REANNOTATION</scope>
    <source>
        <strain evidence="10">ATCC 10895 / CBS 109.51 / FGSC 9923 / NRRL Y-1056</strain>
    </source>
</reference>
<dbReference type="Gene3D" id="3.90.190.10">
    <property type="entry name" value="Protein tyrosine phosphatase superfamily"/>
    <property type="match status" value="1"/>
</dbReference>
<evidence type="ECO:0000256" key="5">
    <source>
        <dbReference type="ARBA" id="ARBA00022801"/>
    </source>
</evidence>
<evidence type="ECO:0000313" key="10">
    <source>
        <dbReference type="Proteomes" id="UP000000591"/>
    </source>
</evidence>
<dbReference type="PROSITE" id="PS50055">
    <property type="entry name" value="TYR_PHOSPHATASE_PTP"/>
    <property type="match status" value="1"/>
</dbReference>
<dbReference type="InterPro" id="IPR000387">
    <property type="entry name" value="Tyr_Pase_dom"/>
</dbReference>
<dbReference type="Pfam" id="PF00102">
    <property type="entry name" value="Y_phosphatase"/>
    <property type="match status" value="1"/>
</dbReference>
<dbReference type="GO" id="GO:0005737">
    <property type="term" value="C:cytoplasm"/>
    <property type="evidence" value="ECO:0007669"/>
    <property type="project" value="UniProtKB-SubCell"/>
</dbReference>
<dbReference type="InParanoid" id="Q75E42"/>
<gene>
    <name evidence="9" type="ORF">AGOS_ABL172C</name>
</gene>
<dbReference type="PRINTS" id="PR00700">
    <property type="entry name" value="PRTYPHPHTASE"/>
</dbReference>
<dbReference type="PANTHER" id="PTHR19134">
    <property type="entry name" value="RECEPTOR-TYPE TYROSINE-PROTEIN PHOSPHATASE"/>
    <property type="match status" value="1"/>
</dbReference>
<sequence length="360" mass="41780">MNRYALKFHKRGNNRQPSVPLPVTNRRSAECPEDDKCAMQKPRYLAQPDRTLSEKFRYIQCLEDERLRDATLYPEASKWSLGPAVDKFNQYRNRYVNIIPYDRTRVRLQVESGSDYINASYTHVDVPGQSVRRGNYISTQGPTRRTWQQFWQMCYQQCPGPDVVVVMVTPLVEQGREKCHLYWPQSRSGVTTLHVPQVQSPSGLPGDVIAFATDLHVELVSESRHEHFVETQLLLRPGDPQLPVKRVHHFYFDQWRDMTRPDTVLPVLELSRRSHSASSPENPIIVHCSAGVGRTGTYITLDHLIHDTRDFTEGVCEDYSHDLIEQIVMQLRMQRLKMVQLLQQYEFIYHLAGCIYGHTA</sequence>
<dbReference type="PROSITE" id="PS00383">
    <property type="entry name" value="TYR_PHOSPHATASE_1"/>
    <property type="match status" value="1"/>
</dbReference>
<dbReference type="PANTHER" id="PTHR19134:SF449">
    <property type="entry name" value="TYROSINE-PROTEIN PHOSPHATASE 1"/>
    <property type="match status" value="1"/>
</dbReference>
<feature type="domain" description="Tyrosine-protein phosphatase" evidence="7">
    <location>
        <begin position="52"/>
        <end position="355"/>
    </location>
</feature>
<dbReference type="OMA" id="WSIDKAP"/>
<dbReference type="GO" id="GO:0004725">
    <property type="term" value="F:protein tyrosine phosphatase activity"/>
    <property type="evidence" value="ECO:0000318"/>
    <property type="project" value="GO_Central"/>
</dbReference>
<dbReference type="GO" id="GO:0007124">
    <property type="term" value="P:pseudohyphal growth"/>
    <property type="evidence" value="ECO:0007669"/>
    <property type="project" value="EnsemblFungi"/>
</dbReference>
<feature type="domain" description="Tyrosine specific protein phosphatases" evidence="8">
    <location>
        <begin position="265"/>
        <end position="346"/>
    </location>
</feature>
<evidence type="ECO:0000313" key="9">
    <source>
        <dbReference type="EMBL" id="AAS50599.1"/>
    </source>
</evidence>
<dbReference type="InterPro" id="IPR029021">
    <property type="entry name" value="Prot-tyrosine_phosphatase-like"/>
</dbReference>
<comment type="subcellular location">
    <subcellularLocation>
        <location evidence="1">Cytoplasm</location>
    </subcellularLocation>
</comment>
<evidence type="ECO:0000256" key="6">
    <source>
        <dbReference type="ARBA" id="ARBA00022912"/>
    </source>
</evidence>
<dbReference type="GO" id="GO:0001403">
    <property type="term" value="P:invasive growth in response to glucose limitation"/>
    <property type="evidence" value="ECO:0007669"/>
    <property type="project" value="EnsemblFungi"/>
</dbReference>
<dbReference type="PROSITE" id="PS50056">
    <property type="entry name" value="TYR_PHOSPHATASE_2"/>
    <property type="match status" value="1"/>
</dbReference>
<dbReference type="CDD" id="cd18533">
    <property type="entry name" value="PTP_fungal"/>
    <property type="match status" value="1"/>
</dbReference>
<dbReference type="InterPro" id="IPR016277">
    <property type="entry name" value="Ptp1"/>
</dbReference>
<dbReference type="FunFam" id="3.90.190.10:FF:000115">
    <property type="entry name" value="Tyrosine-protein phosphatase 1"/>
    <property type="match status" value="1"/>
</dbReference>
<evidence type="ECO:0000256" key="1">
    <source>
        <dbReference type="ARBA" id="ARBA00004496"/>
    </source>
</evidence>
<keyword evidence="10" id="KW-1185">Reference proteome</keyword>
<proteinExistence type="inferred from homology"/>
<evidence type="ECO:0000256" key="2">
    <source>
        <dbReference type="ARBA" id="ARBA00009649"/>
    </source>
</evidence>
<comment type="similarity">
    <text evidence="2">Belongs to the protein-tyrosine phosphatase family. Non-receptor class subfamily.</text>
</comment>
<dbReference type="InterPro" id="IPR000242">
    <property type="entry name" value="PTP_cat"/>
</dbReference>
<dbReference type="STRING" id="284811.Q75E42"/>
<dbReference type="OrthoDB" id="10253954at2759"/>
<reference evidence="9 10" key="1">
    <citation type="journal article" date="2004" name="Science">
        <title>The Ashbya gossypii genome as a tool for mapping the ancient Saccharomyces cerevisiae genome.</title>
        <authorList>
            <person name="Dietrich F.S."/>
            <person name="Voegeli S."/>
            <person name="Brachat S."/>
            <person name="Lerch A."/>
            <person name="Gates K."/>
            <person name="Steiner S."/>
            <person name="Mohr C."/>
            <person name="Pohlmann R."/>
            <person name="Luedi P."/>
            <person name="Choi S."/>
            <person name="Wing R.A."/>
            <person name="Flavier A."/>
            <person name="Gaffney T.D."/>
            <person name="Philippsen P."/>
        </authorList>
    </citation>
    <scope>NUCLEOTIDE SEQUENCE [LARGE SCALE GENOMIC DNA]</scope>
    <source>
        <strain evidence="10">ATCC 10895 / CBS 109.51 / FGSC 9923 / NRRL Y-1056</strain>
    </source>
</reference>
<dbReference type="InterPro" id="IPR003595">
    <property type="entry name" value="Tyr_Pase_cat"/>
</dbReference>
<dbReference type="eggNOG" id="KOG0789">
    <property type="taxonomic scope" value="Eukaryota"/>
</dbReference>
<evidence type="ECO:0000256" key="4">
    <source>
        <dbReference type="ARBA" id="ARBA00022490"/>
    </source>
</evidence>
<organism evidence="9 10">
    <name type="scientific">Eremothecium gossypii (strain ATCC 10895 / CBS 109.51 / FGSC 9923 / NRRL Y-1056)</name>
    <name type="common">Yeast</name>
    <name type="synonym">Ashbya gossypii</name>
    <dbReference type="NCBI Taxonomy" id="284811"/>
    <lineage>
        <taxon>Eukaryota</taxon>
        <taxon>Fungi</taxon>
        <taxon>Dikarya</taxon>
        <taxon>Ascomycota</taxon>
        <taxon>Saccharomycotina</taxon>
        <taxon>Saccharomycetes</taxon>
        <taxon>Saccharomycetales</taxon>
        <taxon>Saccharomycetaceae</taxon>
        <taxon>Eremothecium</taxon>
    </lineage>
</organism>
<dbReference type="GO" id="GO:0007165">
    <property type="term" value="P:signal transduction"/>
    <property type="evidence" value="ECO:0000318"/>
    <property type="project" value="GO_Central"/>
</dbReference>
<evidence type="ECO:0000259" key="8">
    <source>
        <dbReference type="PROSITE" id="PS50056"/>
    </source>
</evidence>
<accession>Q75E42</accession>
<evidence type="ECO:0000259" key="7">
    <source>
        <dbReference type="PROSITE" id="PS50055"/>
    </source>
</evidence>
<dbReference type="GeneID" id="4618855"/>
<dbReference type="EMBL" id="AE016815">
    <property type="protein sequence ID" value="AAS50599.1"/>
    <property type="molecule type" value="Genomic_DNA"/>
</dbReference>
<dbReference type="Proteomes" id="UP000000591">
    <property type="component" value="Chromosome II"/>
</dbReference>
<name>Q75E42_EREGS</name>
<keyword evidence="6" id="KW-0904">Protein phosphatase</keyword>
<dbReference type="SMART" id="SM00194">
    <property type="entry name" value="PTPc"/>
    <property type="match status" value="1"/>
</dbReference>
<dbReference type="PIRSF" id="PIRSF000938">
    <property type="entry name" value="PTPN1_yeast"/>
    <property type="match status" value="1"/>
</dbReference>
<dbReference type="EC" id="3.1.3.48" evidence="3"/>
<keyword evidence="5" id="KW-0378">Hydrolase</keyword>
<dbReference type="SUPFAM" id="SSF52799">
    <property type="entry name" value="(Phosphotyrosine protein) phosphatases II"/>
    <property type="match status" value="1"/>
</dbReference>
<evidence type="ECO:0000256" key="3">
    <source>
        <dbReference type="ARBA" id="ARBA00013064"/>
    </source>
</evidence>
<dbReference type="RefSeq" id="NP_982775.1">
    <property type="nucleotide sequence ID" value="NM_208128.1"/>
</dbReference>
<dbReference type="InterPro" id="IPR016130">
    <property type="entry name" value="Tyr_Pase_AS"/>
</dbReference>
<dbReference type="AlphaFoldDB" id="Q75E42"/>
<keyword evidence="4" id="KW-0963">Cytoplasm</keyword>
<dbReference type="SMART" id="SM00404">
    <property type="entry name" value="PTPc_motif"/>
    <property type="match status" value="1"/>
</dbReference>
<dbReference type="HOGENOM" id="CLU_001645_9_12_1"/>